<sequence>MHIVDQMGRSLTFDHTPVRIVSLVPSQTELLVDLGLQSSLVGITKFCVHPVTLRNEVSVVGGTKQVHFDKIKALQPDIILCNKEENTEEMVRILQDIATVHLSDVKTLQDAHNLIIQYGTIFNVTQRATAITTRIKEAQERFRESITKPINTLKVGYFIWQEPLMVVGDDTFIHHLIEELGFVNAFKNKEGRYPTVTEENLKDLDYVFLSSEPFPFSEKHIEEFQKKTTAQVVLVDGEYFSWYGSRLIKAFPYFTSLSKRLKL</sequence>
<evidence type="ECO:0000256" key="1">
    <source>
        <dbReference type="ARBA" id="ARBA00022729"/>
    </source>
</evidence>
<gene>
    <name evidence="3" type="ORF">NV36_00335</name>
</gene>
<evidence type="ECO:0000313" key="3">
    <source>
        <dbReference type="EMBL" id="KGO05444.1"/>
    </source>
</evidence>
<dbReference type="OrthoDB" id="9816357at2"/>
<dbReference type="Proteomes" id="UP000030140">
    <property type="component" value="Unassembled WGS sequence"/>
</dbReference>
<dbReference type="PATRIC" id="fig|1300343.5.peg.2498"/>
<feature type="domain" description="Fe/B12 periplasmic-binding" evidence="2">
    <location>
        <begin position="19"/>
        <end position="263"/>
    </location>
</feature>
<evidence type="ECO:0000259" key="2">
    <source>
        <dbReference type="PROSITE" id="PS50983"/>
    </source>
</evidence>
<dbReference type="AlphaFoldDB" id="A0A0A2GQ91"/>
<protein>
    <submittedName>
        <fullName evidence="3">Iron ABC transporter</fullName>
    </submittedName>
</protein>
<keyword evidence="4" id="KW-1185">Reference proteome</keyword>
<dbReference type="Gene3D" id="3.40.50.1980">
    <property type="entry name" value="Nitrogenase molybdenum iron protein domain"/>
    <property type="match status" value="2"/>
</dbReference>
<comment type="caution">
    <text evidence="3">The sequence shown here is derived from an EMBL/GenBank/DDBJ whole genome shotgun (WGS) entry which is preliminary data.</text>
</comment>
<dbReference type="InterPro" id="IPR054828">
    <property type="entry name" value="Vit_B12_bind_prot"/>
</dbReference>
<accession>A0A0A2GQ91</accession>
<proteinExistence type="predicted"/>
<dbReference type="SUPFAM" id="SSF53807">
    <property type="entry name" value="Helical backbone' metal receptor"/>
    <property type="match status" value="1"/>
</dbReference>
<dbReference type="NCBIfam" id="NF038402">
    <property type="entry name" value="TroA_like"/>
    <property type="match status" value="1"/>
</dbReference>
<dbReference type="RefSeq" id="WP_035324517.1">
    <property type="nucleotide sequence ID" value="NZ_CP015125.1"/>
</dbReference>
<dbReference type="Pfam" id="PF01497">
    <property type="entry name" value="Peripla_BP_2"/>
    <property type="match status" value="1"/>
</dbReference>
<dbReference type="InterPro" id="IPR002491">
    <property type="entry name" value="ABC_transptr_periplasmic_BD"/>
</dbReference>
<dbReference type="PANTHER" id="PTHR30535:SF35">
    <property type="entry name" value="PERIPLASMIC BINDING PROTEIN"/>
    <property type="match status" value="1"/>
</dbReference>
<dbReference type="PROSITE" id="PS50983">
    <property type="entry name" value="FE_B12_PBP"/>
    <property type="match status" value="1"/>
</dbReference>
<reference evidence="3 4" key="1">
    <citation type="submission" date="2014-10" db="EMBL/GenBank/DDBJ databases">
        <title>Draft genome sequence of the proteorhodopsin-containing marine bacterium Dokdonia donghaensis.</title>
        <authorList>
            <person name="Gomez-Consarnau L."/>
            <person name="Gonzalez J.M."/>
            <person name="Riedel T."/>
            <person name="Jaenicke S."/>
            <person name="Wagner-Doebler I."/>
            <person name="Fuhrman J.A."/>
        </authorList>
    </citation>
    <scope>NUCLEOTIDE SEQUENCE [LARGE SCALE GENOMIC DNA]</scope>
    <source>
        <strain evidence="3 4">DSW-1</strain>
    </source>
</reference>
<dbReference type="KEGG" id="ddo:I597_2474"/>
<keyword evidence="1" id="KW-0732">Signal</keyword>
<dbReference type="EMBL" id="JSAQ01000001">
    <property type="protein sequence ID" value="KGO05444.1"/>
    <property type="molecule type" value="Genomic_DNA"/>
</dbReference>
<dbReference type="InterPro" id="IPR050902">
    <property type="entry name" value="ABC_Transporter_SBP"/>
</dbReference>
<dbReference type="PANTHER" id="PTHR30535">
    <property type="entry name" value="VITAMIN B12-BINDING PROTEIN"/>
    <property type="match status" value="1"/>
</dbReference>
<name>A0A0A2GQ91_9FLAO</name>
<organism evidence="3 4">
    <name type="scientific">Dokdonia donghaensis DSW-1</name>
    <dbReference type="NCBI Taxonomy" id="1300343"/>
    <lineage>
        <taxon>Bacteria</taxon>
        <taxon>Pseudomonadati</taxon>
        <taxon>Bacteroidota</taxon>
        <taxon>Flavobacteriia</taxon>
        <taxon>Flavobacteriales</taxon>
        <taxon>Flavobacteriaceae</taxon>
        <taxon>Dokdonia</taxon>
    </lineage>
</organism>
<evidence type="ECO:0000313" key="4">
    <source>
        <dbReference type="Proteomes" id="UP000030140"/>
    </source>
</evidence>